<evidence type="ECO:0000259" key="2">
    <source>
        <dbReference type="Pfam" id="PF13930"/>
    </source>
</evidence>
<comment type="caution">
    <text evidence="3">The sequence shown here is derived from an EMBL/GenBank/DDBJ whole genome shotgun (WGS) entry which is preliminary data.</text>
</comment>
<feature type="domain" description="Type VII secretion system protein EssD-like" evidence="2">
    <location>
        <begin position="2"/>
        <end position="44"/>
    </location>
</feature>
<dbReference type="OrthoDB" id="7182479at2"/>
<protein>
    <recommendedName>
        <fullName evidence="2">Type VII secretion system protein EssD-like domain-containing protein</fullName>
    </recommendedName>
</protein>
<dbReference type="AlphaFoldDB" id="A0A3S0W544"/>
<evidence type="ECO:0000256" key="1">
    <source>
        <dbReference type="SAM" id="MobiDB-lite"/>
    </source>
</evidence>
<dbReference type="Proteomes" id="UP000267430">
    <property type="component" value="Unassembled WGS sequence"/>
</dbReference>
<keyword evidence="4" id="KW-1185">Reference proteome</keyword>
<sequence length="45" mass="4849">MKGILNLDNGKSNNHDQKVVGREDQLPDDEGGHLIASIFEGSGSR</sequence>
<accession>A0A3S0W544</accession>
<organism evidence="3 4">
    <name type="scientific">Peribacillus cavernae</name>
    <dbReference type="NCBI Taxonomy" id="1674310"/>
    <lineage>
        <taxon>Bacteria</taxon>
        <taxon>Bacillati</taxon>
        <taxon>Bacillota</taxon>
        <taxon>Bacilli</taxon>
        <taxon>Bacillales</taxon>
        <taxon>Bacillaceae</taxon>
        <taxon>Peribacillus</taxon>
    </lineage>
</organism>
<evidence type="ECO:0000313" key="3">
    <source>
        <dbReference type="EMBL" id="RUQ32836.1"/>
    </source>
</evidence>
<dbReference type="Pfam" id="PF13930">
    <property type="entry name" value="Endonuclea_NS_2"/>
    <property type="match status" value="1"/>
</dbReference>
<dbReference type="RefSeq" id="WP_126863127.1">
    <property type="nucleotide sequence ID" value="NZ_JAUSTX010000029.1"/>
</dbReference>
<name>A0A3S0W544_9BACI</name>
<feature type="compositionally biased region" description="Basic and acidic residues" evidence="1">
    <location>
        <begin position="13"/>
        <end position="25"/>
    </location>
</feature>
<proteinExistence type="predicted"/>
<evidence type="ECO:0000313" key="4">
    <source>
        <dbReference type="Proteomes" id="UP000267430"/>
    </source>
</evidence>
<feature type="region of interest" description="Disordered" evidence="1">
    <location>
        <begin position="1"/>
        <end position="31"/>
    </location>
</feature>
<dbReference type="EMBL" id="RYZZ01000001">
    <property type="protein sequence ID" value="RUQ32836.1"/>
    <property type="molecule type" value="Genomic_DNA"/>
</dbReference>
<dbReference type="InterPro" id="IPR044927">
    <property type="entry name" value="Endonuclea_NS_2"/>
</dbReference>
<gene>
    <name evidence="3" type="ORF">ELQ35_01770</name>
</gene>
<reference evidence="3 4" key="1">
    <citation type="submission" date="2018-12" db="EMBL/GenBank/DDBJ databases">
        <title>Bacillus chawlae sp. nov., Bacillus glennii sp. nov., and Bacillus saganii sp. nov. Isolated from the Vehicle Assembly Building at Kennedy Space Center where the Viking Spacecraft were Assembled.</title>
        <authorList>
            <person name="Seuylemezian A."/>
            <person name="Vaishampayan P."/>
        </authorList>
    </citation>
    <scope>NUCLEOTIDE SEQUENCE [LARGE SCALE GENOMIC DNA]</scope>
    <source>
        <strain evidence="3 4">L5</strain>
    </source>
</reference>